<evidence type="ECO:0000313" key="1">
    <source>
        <dbReference type="EMBL" id="PAV74132.1"/>
    </source>
</evidence>
<protein>
    <submittedName>
        <fullName evidence="1">Uncharacterized protein</fullName>
    </submittedName>
</protein>
<dbReference type="EMBL" id="LIAE01008406">
    <property type="protein sequence ID" value="PAV74132.1"/>
    <property type="molecule type" value="Genomic_DNA"/>
</dbReference>
<keyword evidence="2" id="KW-1185">Reference proteome</keyword>
<name>A0A2A2KJU3_9BILA</name>
<dbReference type="Proteomes" id="UP000218231">
    <property type="component" value="Unassembled WGS sequence"/>
</dbReference>
<organism evidence="1 2">
    <name type="scientific">Diploscapter pachys</name>
    <dbReference type="NCBI Taxonomy" id="2018661"/>
    <lineage>
        <taxon>Eukaryota</taxon>
        <taxon>Metazoa</taxon>
        <taxon>Ecdysozoa</taxon>
        <taxon>Nematoda</taxon>
        <taxon>Chromadorea</taxon>
        <taxon>Rhabditida</taxon>
        <taxon>Rhabditina</taxon>
        <taxon>Rhabditomorpha</taxon>
        <taxon>Rhabditoidea</taxon>
        <taxon>Rhabditidae</taxon>
        <taxon>Diploscapter</taxon>
    </lineage>
</organism>
<dbReference type="AlphaFoldDB" id="A0A2A2KJU3"/>
<accession>A0A2A2KJU3</accession>
<proteinExistence type="predicted"/>
<gene>
    <name evidence="1" type="ORF">WR25_12768</name>
</gene>
<reference evidence="1 2" key="1">
    <citation type="journal article" date="2017" name="Curr. Biol.">
        <title>Genome architecture and evolution of a unichromosomal asexual nematode.</title>
        <authorList>
            <person name="Fradin H."/>
            <person name="Zegar C."/>
            <person name="Gutwein M."/>
            <person name="Lucas J."/>
            <person name="Kovtun M."/>
            <person name="Corcoran D."/>
            <person name="Baugh L.R."/>
            <person name="Kiontke K."/>
            <person name="Gunsalus K."/>
            <person name="Fitch D.H."/>
            <person name="Piano F."/>
        </authorList>
    </citation>
    <scope>NUCLEOTIDE SEQUENCE [LARGE SCALE GENOMIC DNA]</scope>
    <source>
        <strain evidence="1">PF1309</strain>
    </source>
</reference>
<evidence type="ECO:0000313" key="2">
    <source>
        <dbReference type="Proteomes" id="UP000218231"/>
    </source>
</evidence>
<sequence>MPENLAVFYGITNKRNITFTPQKDFENQRVWIIVTLDINSGPNIPYYYNGKGIIAIPATWGNYFALYLSSESGPNRLESFDGTIFNARVFVSSRQTTLFSFVQDELADFGYFYMQSDMPQTAVASPIGFPSLPIGMAYRLLTSSGNILSNYLHASKRDPETTTFPFVFEPITNCSPGSLSQLIFIFEQSKQIEECASIVGDFMYQIVQSVSSSIQNVQYSLLSFDSDNVQVLMSTYDGDFFQSTFSSVIANLTFYPNTSGRPLRVQDAVDFLNFYSAYPTTELIQSISLANEELLYLQRQSSGRYRPIRTETTPTLYQALPYDMLATQLIYDYRVKMILLIRHSESLISHPNPSNLLFLPTAQLQENGL</sequence>
<comment type="caution">
    <text evidence="1">The sequence shown here is derived from an EMBL/GenBank/DDBJ whole genome shotgun (WGS) entry which is preliminary data.</text>
</comment>